<keyword evidence="2" id="KW-0238">DNA-binding</keyword>
<gene>
    <name evidence="5" type="ordered locus">AciPR4_1031</name>
</gene>
<dbReference type="OrthoDB" id="9799747at2"/>
<evidence type="ECO:0000313" key="5">
    <source>
        <dbReference type="EMBL" id="ADV81862.1"/>
    </source>
</evidence>
<feature type="domain" description="HTH marR-type" evidence="4">
    <location>
        <begin position="21"/>
        <end position="153"/>
    </location>
</feature>
<evidence type="ECO:0000256" key="2">
    <source>
        <dbReference type="ARBA" id="ARBA00023125"/>
    </source>
</evidence>
<dbReference type="Proteomes" id="UP000006844">
    <property type="component" value="Chromosome"/>
</dbReference>
<dbReference type="PROSITE" id="PS50995">
    <property type="entry name" value="HTH_MARR_2"/>
    <property type="match status" value="1"/>
</dbReference>
<keyword evidence="6" id="KW-1185">Reference proteome</keyword>
<dbReference type="eggNOG" id="COG1846">
    <property type="taxonomic scope" value="Bacteria"/>
</dbReference>
<dbReference type="Gene3D" id="1.10.10.10">
    <property type="entry name" value="Winged helix-like DNA-binding domain superfamily/Winged helix DNA-binding domain"/>
    <property type="match status" value="1"/>
</dbReference>
<protein>
    <submittedName>
        <fullName evidence="5">Transcriptional regulator, MarR family</fullName>
    </submittedName>
</protein>
<dbReference type="PRINTS" id="PR00598">
    <property type="entry name" value="HTHMARR"/>
</dbReference>
<evidence type="ECO:0000313" key="6">
    <source>
        <dbReference type="Proteomes" id="UP000006844"/>
    </source>
</evidence>
<dbReference type="GO" id="GO:0003700">
    <property type="term" value="F:DNA-binding transcription factor activity"/>
    <property type="evidence" value="ECO:0007669"/>
    <property type="project" value="InterPro"/>
</dbReference>
<dbReference type="InterPro" id="IPR036388">
    <property type="entry name" value="WH-like_DNA-bd_sf"/>
</dbReference>
<dbReference type="Pfam" id="PF01047">
    <property type="entry name" value="MarR"/>
    <property type="match status" value="1"/>
</dbReference>
<dbReference type="PANTHER" id="PTHR42756">
    <property type="entry name" value="TRANSCRIPTIONAL REGULATOR, MARR"/>
    <property type="match status" value="1"/>
</dbReference>
<reference evidence="5 6" key="1">
    <citation type="journal article" date="2012" name="Stand. Genomic Sci.">
        <title>Complete genome sequence of Terriglobus saanensis type strain SP1PR4(T), an Acidobacteria from tundra soil.</title>
        <authorList>
            <person name="Rawat S.R."/>
            <person name="Mannisto M.K."/>
            <person name="Starovoytov V."/>
            <person name="Goodwin L."/>
            <person name="Nolan M."/>
            <person name="Hauser L."/>
            <person name="Land M."/>
            <person name="Davenport K.W."/>
            <person name="Woyke T."/>
            <person name="Haggblom M.M."/>
        </authorList>
    </citation>
    <scope>NUCLEOTIDE SEQUENCE</scope>
    <source>
        <strain evidence="6">ATCC BAA-1853 / DSM 23119 / SP1PR4</strain>
    </source>
</reference>
<dbReference type="AlphaFoldDB" id="E8UWX5"/>
<proteinExistence type="predicted"/>
<dbReference type="EMBL" id="CP002467">
    <property type="protein sequence ID" value="ADV81862.1"/>
    <property type="molecule type" value="Genomic_DNA"/>
</dbReference>
<dbReference type="GO" id="GO:0003677">
    <property type="term" value="F:DNA binding"/>
    <property type="evidence" value="ECO:0007669"/>
    <property type="project" value="UniProtKB-KW"/>
</dbReference>
<organism evidence="5 6">
    <name type="scientific">Terriglobus saanensis (strain ATCC BAA-1853 / DSM 23119 / SP1PR4)</name>
    <dbReference type="NCBI Taxonomy" id="401053"/>
    <lineage>
        <taxon>Bacteria</taxon>
        <taxon>Pseudomonadati</taxon>
        <taxon>Acidobacteriota</taxon>
        <taxon>Terriglobia</taxon>
        <taxon>Terriglobales</taxon>
        <taxon>Acidobacteriaceae</taxon>
        <taxon>Terriglobus</taxon>
    </lineage>
</organism>
<dbReference type="STRING" id="401053.AciPR4_1031"/>
<accession>E8UWX5</accession>
<dbReference type="InterPro" id="IPR000835">
    <property type="entry name" value="HTH_MarR-typ"/>
</dbReference>
<dbReference type="HOGENOM" id="CLU_083287_27_2_0"/>
<keyword evidence="1" id="KW-0805">Transcription regulation</keyword>
<name>E8UWX5_TERSS</name>
<evidence type="ECO:0000259" key="4">
    <source>
        <dbReference type="PROSITE" id="PS50995"/>
    </source>
</evidence>
<keyword evidence="3" id="KW-0804">Transcription</keyword>
<dbReference type="InterPro" id="IPR036390">
    <property type="entry name" value="WH_DNA-bd_sf"/>
</dbReference>
<dbReference type="PANTHER" id="PTHR42756:SF1">
    <property type="entry name" value="TRANSCRIPTIONAL REPRESSOR OF EMRAB OPERON"/>
    <property type="match status" value="1"/>
</dbReference>
<sequence>MASQTMIARESSPIVKRCPKPEQVWIALAHCYRRMSSLIEQSFVESGLSLTDFMMLEAILHKGPMTITEIQTSALLATGSMTAAVDRLESKGLLARTFSKSDRRARVLELTDEGRAVILPAFEKHSANLKLWMGALSANERADTFINLRKLEKQLKAVDTNAPQ</sequence>
<dbReference type="SUPFAM" id="SSF46785">
    <property type="entry name" value="Winged helix' DNA-binding domain"/>
    <property type="match status" value="1"/>
</dbReference>
<dbReference type="SMART" id="SM00347">
    <property type="entry name" value="HTH_MARR"/>
    <property type="match status" value="1"/>
</dbReference>
<evidence type="ECO:0000256" key="1">
    <source>
        <dbReference type="ARBA" id="ARBA00023015"/>
    </source>
</evidence>
<dbReference type="KEGG" id="tsa:AciPR4_1031"/>
<evidence type="ECO:0000256" key="3">
    <source>
        <dbReference type="ARBA" id="ARBA00023163"/>
    </source>
</evidence>